<sequence>MRRKIKRKKNDGRGNIAEFFLEMLFWIPELLLFPIRMVVWLMRGIGKIIKDIFDIV</sequence>
<organism evidence="2 3">
    <name type="scientific">Aquibacillus rhizosphaerae</name>
    <dbReference type="NCBI Taxonomy" id="3051431"/>
    <lineage>
        <taxon>Bacteria</taxon>
        <taxon>Bacillati</taxon>
        <taxon>Bacillota</taxon>
        <taxon>Bacilli</taxon>
        <taxon>Bacillales</taxon>
        <taxon>Bacillaceae</taxon>
        <taxon>Aquibacillus</taxon>
    </lineage>
</organism>
<keyword evidence="3" id="KW-1185">Reference proteome</keyword>
<evidence type="ECO:0000256" key="1">
    <source>
        <dbReference type="SAM" id="Phobius"/>
    </source>
</evidence>
<keyword evidence="1" id="KW-0472">Membrane</keyword>
<keyword evidence="1" id="KW-0812">Transmembrane</keyword>
<feature type="transmembrane region" description="Helical" evidence="1">
    <location>
        <begin position="20"/>
        <end position="42"/>
    </location>
</feature>
<keyword evidence="1" id="KW-1133">Transmembrane helix</keyword>
<comment type="caution">
    <text evidence="2">The sequence shown here is derived from an EMBL/GenBank/DDBJ whole genome shotgun (WGS) entry which is preliminary data.</text>
</comment>
<accession>A0ABT7LB20</accession>
<evidence type="ECO:0000313" key="2">
    <source>
        <dbReference type="EMBL" id="MDL4843057.1"/>
    </source>
</evidence>
<gene>
    <name evidence="2" type="ORF">QQS35_21705</name>
</gene>
<protein>
    <submittedName>
        <fullName evidence="2">Uncharacterized protein</fullName>
    </submittedName>
</protein>
<proteinExistence type="predicted"/>
<reference evidence="2 3" key="1">
    <citation type="submission" date="2023-06" db="EMBL/GenBank/DDBJ databases">
        <title>Aquibacillus rhizosphaerae LR5S19.</title>
        <authorList>
            <person name="Sun J.-Q."/>
        </authorList>
    </citation>
    <scope>NUCLEOTIDE SEQUENCE [LARGE SCALE GENOMIC DNA]</scope>
    <source>
        <strain evidence="2 3">LR5S19</strain>
    </source>
</reference>
<evidence type="ECO:0000313" key="3">
    <source>
        <dbReference type="Proteomes" id="UP001235343"/>
    </source>
</evidence>
<name>A0ABT7LB20_9BACI</name>
<dbReference type="Proteomes" id="UP001235343">
    <property type="component" value="Unassembled WGS sequence"/>
</dbReference>
<dbReference type="EMBL" id="JASTZU010000063">
    <property type="protein sequence ID" value="MDL4843057.1"/>
    <property type="molecule type" value="Genomic_DNA"/>
</dbReference>
<dbReference type="RefSeq" id="WP_285934350.1">
    <property type="nucleotide sequence ID" value="NZ_JASTZU010000063.1"/>
</dbReference>